<reference evidence="1 2" key="1">
    <citation type="journal article" date="2020" name="ISME J.">
        <title>Comparative genomics reveals insights into cyanobacterial evolution and habitat adaptation.</title>
        <authorList>
            <person name="Chen M.Y."/>
            <person name="Teng W.K."/>
            <person name="Zhao L."/>
            <person name="Hu C.X."/>
            <person name="Zhou Y.K."/>
            <person name="Han B.P."/>
            <person name="Song L.R."/>
            <person name="Shu W.S."/>
        </authorList>
    </citation>
    <scope>NUCLEOTIDE SEQUENCE [LARGE SCALE GENOMIC DNA]</scope>
    <source>
        <strain evidence="1 2">FACHB-248</strain>
    </source>
</reference>
<name>A0ABR8GSS1_9CYAN</name>
<dbReference type="CDD" id="cd10227">
    <property type="entry name" value="ASKHA_NBD_ParM-like"/>
    <property type="match status" value="1"/>
</dbReference>
<comment type="caution">
    <text evidence="1">The sequence shown here is derived from an EMBL/GenBank/DDBJ whole genome shotgun (WGS) entry which is preliminary data.</text>
</comment>
<accession>A0ABR8GSS1</accession>
<dbReference type="Gene3D" id="3.30.420.40">
    <property type="match status" value="2"/>
</dbReference>
<keyword evidence="2" id="KW-1185">Reference proteome</keyword>
<dbReference type="Proteomes" id="UP000660380">
    <property type="component" value="Unassembled WGS sequence"/>
</dbReference>
<gene>
    <name evidence="1" type="ORF">H6G81_15885</name>
</gene>
<sequence>MRDVIMSLDPGESLTKVLYQVVGEHKSNLLAMHPEVIVVAKSSIENYISARLGNPRPEAEAYGTLSDGKCFIVGNLAREFLATSSMKELKYERAVYKVLAAIGVVAEKSDLPNRFGVALAVLLPWNEYPDRERFEKLLYVSLKNYTFRGLKLRVKLEHFECKPEGSGLAMARIGEKGLDWFRSRPIVTLMFGHRNTSALVFDSGKLSQIHSGTTELGFHVLVDSVMRRTSGQNTDKLTKAIFSLGNAANAFESPVLRNLVRATSAEQREAEITQIANAIAAAREEYWVRLCVWLSSLTVFRELNCADAIIAGGGAHYFKRELQSWCDERIVRTYWGDELMQQMMTTLFRDQDGVSALAFRLVDGFGLFKHLLQLSKEAGVGV</sequence>
<evidence type="ECO:0000313" key="2">
    <source>
        <dbReference type="Proteomes" id="UP000660380"/>
    </source>
</evidence>
<evidence type="ECO:0000313" key="1">
    <source>
        <dbReference type="EMBL" id="MBD2605961.1"/>
    </source>
</evidence>
<protein>
    <submittedName>
        <fullName evidence="1">ParM/StbA family protein</fullName>
    </submittedName>
</protein>
<proteinExistence type="predicted"/>
<dbReference type="EMBL" id="JACJTA010000031">
    <property type="protein sequence ID" value="MBD2605961.1"/>
    <property type="molecule type" value="Genomic_DNA"/>
</dbReference>
<organism evidence="1 2">
    <name type="scientific">Scytonema hofmannii FACHB-248</name>
    <dbReference type="NCBI Taxonomy" id="1842502"/>
    <lineage>
        <taxon>Bacteria</taxon>
        <taxon>Bacillati</taxon>
        <taxon>Cyanobacteriota</taxon>
        <taxon>Cyanophyceae</taxon>
        <taxon>Nostocales</taxon>
        <taxon>Scytonemataceae</taxon>
        <taxon>Scytonema</taxon>
    </lineage>
</organism>